<dbReference type="Gene3D" id="2.30.30.100">
    <property type="match status" value="1"/>
</dbReference>
<dbReference type="SUPFAM" id="SSF55681">
    <property type="entry name" value="Class II aaRS and biotin synthetases"/>
    <property type="match status" value="1"/>
</dbReference>
<feature type="domain" description="DUF4444" evidence="1">
    <location>
        <begin position="193"/>
        <end position="233"/>
    </location>
</feature>
<evidence type="ECO:0000313" key="4">
    <source>
        <dbReference type="Proteomes" id="UP001595629"/>
    </source>
</evidence>
<dbReference type="Proteomes" id="UP001595629">
    <property type="component" value="Unassembled WGS sequence"/>
</dbReference>
<accession>A0ABV7TM00</accession>
<sequence>MTAQLSFPPLLQGQPAPDGADPFERAQALAALGCDGGTIVHAIQADRLRAAVVFAPETSLDQAMAMLPLCAVGFQNALGALAPPEVAVHLSWDGQIRVNGARCGFFRAAASTREPEEIPDWLVIGWEVALMPTGAVPGETPDVTALYEEGCADLSPAGLVESWSRHMLAWLHRWEEEGNAPLHAEWMGLVQGVGEDVTREDVSGTFLGTDDRFGMLIRTADATRLVPMTELLETGR</sequence>
<dbReference type="RefSeq" id="WP_386737977.1">
    <property type="nucleotide sequence ID" value="NZ_JBHRXI010000049.1"/>
</dbReference>
<dbReference type="InterPro" id="IPR045864">
    <property type="entry name" value="aa-tRNA-synth_II/BPL/LPL"/>
</dbReference>
<dbReference type="InterPro" id="IPR028044">
    <property type="entry name" value="DUF4444"/>
</dbReference>
<evidence type="ECO:0000259" key="2">
    <source>
        <dbReference type="Pfam" id="PF16917"/>
    </source>
</evidence>
<keyword evidence="4" id="KW-1185">Reference proteome</keyword>
<evidence type="ECO:0000259" key="1">
    <source>
        <dbReference type="Pfam" id="PF14563"/>
    </source>
</evidence>
<protein>
    <submittedName>
        <fullName evidence="3">DUF4444 domain-containing protein</fullName>
    </submittedName>
</protein>
<dbReference type="Pfam" id="PF16917">
    <property type="entry name" value="BPL_LplA_LipB_2"/>
    <property type="match status" value="1"/>
</dbReference>
<evidence type="ECO:0000313" key="3">
    <source>
        <dbReference type="EMBL" id="MFC3616662.1"/>
    </source>
</evidence>
<dbReference type="Pfam" id="PF14563">
    <property type="entry name" value="DUF4444"/>
    <property type="match status" value="1"/>
</dbReference>
<dbReference type="InterPro" id="IPR004143">
    <property type="entry name" value="BPL_LPL_catalytic"/>
</dbReference>
<organism evidence="3 4">
    <name type="scientific">Lutimaribacter marinistellae</name>
    <dbReference type="NCBI Taxonomy" id="1820329"/>
    <lineage>
        <taxon>Bacteria</taxon>
        <taxon>Pseudomonadati</taxon>
        <taxon>Pseudomonadota</taxon>
        <taxon>Alphaproteobacteria</taxon>
        <taxon>Rhodobacterales</taxon>
        <taxon>Roseobacteraceae</taxon>
        <taxon>Lutimaribacter</taxon>
    </lineage>
</organism>
<reference evidence="4" key="1">
    <citation type="journal article" date="2019" name="Int. J. Syst. Evol. Microbiol.">
        <title>The Global Catalogue of Microorganisms (GCM) 10K type strain sequencing project: providing services to taxonomists for standard genome sequencing and annotation.</title>
        <authorList>
            <consortium name="The Broad Institute Genomics Platform"/>
            <consortium name="The Broad Institute Genome Sequencing Center for Infectious Disease"/>
            <person name="Wu L."/>
            <person name="Ma J."/>
        </authorList>
    </citation>
    <scope>NUCLEOTIDE SEQUENCE [LARGE SCALE GENOMIC DNA]</scope>
    <source>
        <strain evidence="4">KCTC 42911</strain>
    </source>
</reference>
<dbReference type="Gene3D" id="3.30.930.10">
    <property type="entry name" value="Bira Bifunctional Protein, Domain 2"/>
    <property type="match status" value="1"/>
</dbReference>
<gene>
    <name evidence="3" type="ORF">ACFORG_23215</name>
</gene>
<feature type="domain" description="BPL/LPL catalytic" evidence="2">
    <location>
        <begin position="7"/>
        <end position="187"/>
    </location>
</feature>
<proteinExistence type="predicted"/>
<comment type="caution">
    <text evidence="3">The sequence shown here is derived from an EMBL/GenBank/DDBJ whole genome shotgun (WGS) entry which is preliminary data.</text>
</comment>
<dbReference type="EMBL" id="JBHRXI010000049">
    <property type="protein sequence ID" value="MFC3616662.1"/>
    <property type="molecule type" value="Genomic_DNA"/>
</dbReference>
<name>A0ABV7TM00_9RHOB</name>